<dbReference type="Pfam" id="PF18086">
    <property type="entry name" value="PPIP5K2_N"/>
    <property type="match status" value="1"/>
</dbReference>
<dbReference type="InterPro" id="IPR029033">
    <property type="entry name" value="His_PPase_superfam"/>
</dbReference>
<keyword evidence="17" id="KW-1185">Reference proteome</keyword>
<comment type="function">
    <text evidence="13">Bifunctional inositol kinase that acts in concert with the IP6K kinases to synthesize the diphosphate group-containing inositol pyrophosphates diphosphoinositol pentakisphosphate, PP-InsP5, and bis-diphosphoinositol tetrakisphosphate, (PP)2-InsP4. PP-InsP5 and (PP)2-InsP4, also respectively called InsP7 and InsP8, may regulate a variety of cellular processes, including apoptosis, vesicle trafficking, cytoskeletal dynamics, and exocytosis. Phosphorylates inositol hexakisphosphate (InsP6).</text>
</comment>
<dbReference type="GO" id="GO:0006020">
    <property type="term" value="P:inositol metabolic process"/>
    <property type="evidence" value="ECO:0007669"/>
    <property type="project" value="TreeGrafter"/>
</dbReference>
<dbReference type="Gene3D" id="3.40.50.1240">
    <property type="entry name" value="Phosphoglycerate mutase-like"/>
    <property type="match status" value="1"/>
</dbReference>
<evidence type="ECO:0000256" key="13">
    <source>
        <dbReference type="RuleBase" id="RU365032"/>
    </source>
</evidence>
<evidence type="ECO:0000256" key="5">
    <source>
        <dbReference type="ARBA" id="ARBA00022679"/>
    </source>
</evidence>
<evidence type="ECO:0000256" key="12">
    <source>
        <dbReference type="PROSITE-ProRule" id="PRU00409"/>
    </source>
</evidence>
<name>A0A2P6VQR1_9CHLO</name>
<evidence type="ECO:0000259" key="15">
    <source>
        <dbReference type="PROSITE" id="PS50975"/>
    </source>
</evidence>
<keyword evidence="3 13" id="KW-0963">Cytoplasm</keyword>
<evidence type="ECO:0000256" key="10">
    <source>
        <dbReference type="ARBA" id="ARBA00033696"/>
    </source>
</evidence>
<keyword evidence="9" id="KW-0007">Acetylation</keyword>
<evidence type="ECO:0000256" key="11">
    <source>
        <dbReference type="ARBA" id="ARBA00034629"/>
    </source>
</evidence>
<evidence type="ECO:0000256" key="3">
    <source>
        <dbReference type="ARBA" id="ARBA00022490"/>
    </source>
</evidence>
<evidence type="ECO:0000313" key="17">
    <source>
        <dbReference type="Proteomes" id="UP000239649"/>
    </source>
</evidence>
<dbReference type="SUPFAM" id="SSF53254">
    <property type="entry name" value="Phosphoglycerate mutase-like"/>
    <property type="match status" value="1"/>
</dbReference>
<keyword evidence="7 13" id="KW-0418">Kinase</keyword>
<dbReference type="PANTHER" id="PTHR12750:SF9">
    <property type="entry name" value="INOSITOL HEXAKISPHOSPHATE AND DIPHOSPHOINOSITOL-PENTAKISPHOSPHATE KINASE"/>
    <property type="match status" value="1"/>
</dbReference>
<dbReference type="Pfam" id="PF00328">
    <property type="entry name" value="His_Phos_2"/>
    <property type="match status" value="2"/>
</dbReference>
<dbReference type="OrthoDB" id="18042at2759"/>
<dbReference type="PROSITE" id="PS00616">
    <property type="entry name" value="HIS_ACID_PHOSPHAT_1"/>
    <property type="match status" value="1"/>
</dbReference>
<comment type="similarity">
    <text evidence="2 13">Belongs to the histidine acid phosphatase family. VIP1 subfamily.</text>
</comment>
<dbReference type="Proteomes" id="UP000239649">
    <property type="component" value="Unassembled WGS sequence"/>
</dbReference>
<dbReference type="SUPFAM" id="SSF56059">
    <property type="entry name" value="Glutathione synthetase ATP-binding domain-like"/>
    <property type="match status" value="1"/>
</dbReference>
<sequence length="1285" mass="140056">MTEGGSGLPPTGGGGSGGASDGRASAMRAHSQTHAEMSRRAAVAQRSTLTPIVQHEMGLDRMSSNALAAAAAAAGMRRNSSAPSLTRLDDGLPKVVVGICAMDKKARSKQMNHIVERLLRYGEFDVIVFGDETILNKPVEEWPLCDCLLCWHSDGFPLKKAQAYASLRKPYLVNDVQAQDTLLDRRRVYRTLQESGIPVPQHIIVDRDRLPTGQTDPEGFVEHEDYVELSGVRICKPFVEKPASGEDHNVYIYYPHSMGGGVKRLFRKVDNRSGDYDPTDPGNVRREGSFIYEEFLTTGGTDVKVYTVGPRYAHAEARKSPVVDGKVVRTADGKEQRFPVLLTPQEKEIARMVVLAFGQRVCGFDLLRSERGRSYVCDVNGWSFVKNSHKYYDDAAGILRMVILSAIQPHRLLAVPTQPPPPDPCMAATAESLEGSQHGMHYNLSLDDMRSQMTGDEDSLSLHGGSRPDGELRCVLAVIRHGDRTPKQKMKMKVTQAPLLALLHKYLDSKGKQAKLKSPIELQDLLDATRALLDELEAAQRAAVETSAAAAGGGPAVPPSDPDTDELREKFRIMKTVLEQGGQFAGINRKVQLKPLRWSAPEEGSGETPRCVEALLILKHGGVLTHAGRQQAETLGNLFRNVMYPPSAGGGLLRLHSTYRHDLKIYSSDEGRVQTSAAAFTKGLLDLEGSALTPILVSLVKKDAGMLDAFGKGASADIQLSKQELYAQMTWDPETNTSMATERVGVVTEPQLATPLVSPPLSPKVDAPLPPGMRPLRSAGNSEDGNGASLRMAGRMGSYNSISSAEAFAAARATSSSPVDVCSPGEDPVPGASNIPGRPHIYPMPDNPLALLRTLHELLKLLVDQLRQKCLEEPRSDDRPRGFSALTQDPKECVVEEGKPCSGEKLLLMFDRWRKLAKAFYSEKKKQFDISKVPDIYDAAKYDAIHNQHLGLDLRPVYKTAKALAAAVIPNEYGIHPAGKLRIGSMICSQLMGKLLADLASMREESVQTAGLHHADGSSQYDVISDFKQLHVDRRPTSGRDSTAAGGGTAPTTPATSGLQGEQSGELPAGTGTADDEVVGTEPDDAEDDAVLHRLCPTYAQDINSPFRHVRTRIYFTSESHMHSLLNVLRFCQLGHEGEAPLLGEEGQRVLRECRELDYMTHIVLRMFEKTSLPLDDPNRFRVEVLFSPGAAFDPIEVVPAKRDHVLPVAPRVALHPDETSGVSLSHMEEMLKPYAKPFKRQGDPYSLRSNVLSTQQSEAAAAVAGLSSVGDPASLPDMLYAQMT</sequence>
<feature type="compositionally biased region" description="Acidic residues" evidence="14">
    <location>
        <begin position="1074"/>
        <end position="1083"/>
    </location>
</feature>
<accession>A0A2P6VQR1</accession>
<dbReference type="InterPro" id="IPR037446">
    <property type="entry name" value="His_Pase_VIP1"/>
</dbReference>
<comment type="caution">
    <text evidence="16">The sequence shown here is derived from an EMBL/GenBank/DDBJ whole genome shotgun (WGS) entry which is preliminary data.</text>
</comment>
<dbReference type="FunFam" id="3.30.470.20:FF:000019">
    <property type="entry name" value="Inositol hexakisphosphate and diphosphoinositol-pentakisphosphate kinase"/>
    <property type="match status" value="1"/>
</dbReference>
<dbReference type="Gene3D" id="3.40.50.11950">
    <property type="match status" value="1"/>
</dbReference>
<comment type="subcellular location">
    <subcellularLocation>
        <location evidence="1 13">Cytoplasm</location>
        <location evidence="1 13">Cytosol</location>
    </subcellularLocation>
</comment>
<dbReference type="GO" id="GO:0005524">
    <property type="term" value="F:ATP binding"/>
    <property type="evidence" value="ECO:0007669"/>
    <property type="project" value="UniProtKB-UniRule"/>
</dbReference>
<feature type="region of interest" description="Disordered" evidence="14">
    <location>
        <begin position="544"/>
        <end position="565"/>
    </location>
</feature>
<dbReference type="CDD" id="cd07061">
    <property type="entry name" value="HP_HAP_like"/>
    <property type="match status" value="1"/>
</dbReference>
<dbReference type="EMBL" id="LHPF02000001">
    <property type="protein sequence ID" value="PSC76411.1"/>
    <property type="molecule type" value="Genomic_DNA"/>
</dbReference>
<keyword evidence="8 12" id="KW-0067">ATP-binding</keyword>
<dbReference type="GO" id="GO:0033857">
    <property type="term" value="F:5-diphosphoinositol pentakisphosphate 1-kinase activity"/>
    <property type="evidence" value="ECO:0007669"/>
    <property type="project" value="UniProtKB-ARBA"/>
</dbReference>
<dbReference type="PANTHER" id="PTHR12750">
    <property type="entry name" value="DIPHOSPHOINOSITOL PENTAKISPHOSPHATE KINASE"/>
    <property type="match status" value="1"/>
</dbReference>
<reference evidence="16 17" key="1">
    <citation type="journal article" date="2018" name="Plant J.">
        <title>Genome sequences of Chlorella sorokiniana UTEX 1602 and Micractinium conductrix SAG 241.80: implications to maltose excretion by a green alga.</title>
        <authorList>
            <person name="Arriola M.B."/>
            <person name="Velmurugan N."/>
            <person name="Zhang Y."/>
            <person name="Plunkett M.H."/>
            <person name="Hondzo H."/>
            <person name="Barney B.M."/>
        </authorList>
    </citation>
    <scope>NUCLEOTIDE SEQUENCE [LARGE SCALE GENOMIC DNA]</scope>
    <source>
        <strain evidence="16 17">SAG 241.80</strain>
    </source>
</reference>
<evidence type="ECO:0000256" key="14">
    <source>
        <dbReference type="SAM" id="MobiDB-lite"/>
    </source>
</evidence>
<comment type="catalytic activity">
    <reaction evidence="10">
        <text>5-diphospho-1D-myo-inositol 1,2,3,4,6-pentakisphosphate + ATP + H(+) = 1,5-bis(diphospho)-1D-myo-inositol 2,3,4,6-tetrakisphosphate + ADP</text>
        <dbReference type="Rhea" id="RHEA:10276"/>
        <dbReference type="ChEBI" id="CHEBI:15378"/>
        <dbReference type="ChEBI" id="CHEBI:30616"/>
        <dbReference type="ChEBI" id="CHEBI:58628"/>
        <dbReference type="ChEBI" id="CHEBI:77983"/>
        <dbReference type="ChEBI" id="CHEBI:456216"/>
        <dbReference type="EC" id="2.7.4.24"/>
    </reaction>
    <physiologicalReaction direction="left-to-right" evidence="10">
        <dbReference type="Rhea" id="RHEA:10277"/>
    </physiologicalReaction>
</comment>
<dbReference type="FunFam" id="3.40.50.11950:FF:000002">
    <property type="entry name" value="Inositol hexakisphosphate and diphosphoinositol-pentakisphosphate kinase"/>
    <property type="match status" value="1"/>
</dbReference>
<dbReference type="PROSITE" id="PS50975">
    <property type="entry name" value="ATP_GRASP"/>
    <property type="match status" value="1"/>
</dbReference>
<keyword evidence="5 13" id="KW-0808">Transferase</keyword>
<evidence type="ECO:0000256" key="1">
    <source>
        <dbReference type="ARBA" id="ARBA00004514"/>
    </source>
</evidence>
<dbReference type="InterPro" id="IPR040557">
    <property type="entry name" value="VIP1_N"/>
</dbReference>
<evidence type="ECO:0000256" key="2">
    <source>
        <dbReference type="ARBA" id="ARBA00005609"/>
    </source>
</evidence>
<evidence type="ECO:0000256" key="7">
    <source>
        <dbReference type="ARBA" id="ARBA00022777"/>
    </source>
</evidence>
<dbReference type="EC" id="2.7.4.24" evidence="13"/>
<organism evidence="16 17">
    <name type="scientific">Micractinium conductrix</name>
    <dbReference type="NCBI Taxonomy" id="554055"/>
    <lineage>
        <taxon>Eukaryota</taxon>
        <taxon>Viridiplantae</taxon>
        <taxon>Chlorophyta</taxon>
        <taxon>core chlorophytes</taxon>
        <taxon>Trebouxiophyceae</taxon>
        <taxon>Chlorellales</taxon>
        <taxon>Chlorellaceae</taxon>
        <taxon>Chlorella clade</taxon>
        <taxon>Micractinium</taxon>
    </lineage>
</organism>
<proteinExistence type="inferred from homology"/>
<gene>
    <name evidence="16" type="primary">g312</name>
    <name evidence="16" type="ORF">C2E20_0312</name>
</gene>
<keyword evidence="6 12" id="KW-0547">Nucleotide-binding</keyword>
<keyword evidence="4" id="KW-0597">Phosphoprotein</keyword>
<dbReference type="GO" id="GO:0032958">
    <property type="term" value="P:inositol phosphate biosynthetic process"/>
    <property type="evidence" value="ECO:0007669"/>
    <property type="project" value="TreeGrafter"/>
</dbReference>
<dbReference type="GO" id="GO:0052723">
    <property type="term" value="F:inositol hexakisphosphate 1-kinase activity"/>
    <property type="evidence" value="ECO:0007669"/>
    <property type="project" value="RHEA"/>
</dbReference>
<dbReference type="Gene3D" id="3.30.470.20">
    <property type="entry name" value="ATP-grasp fold, B domain"/>
    <property type="match status" value="1"/>
</dbReference>
<protein>
    <recommendedName>
        <fullName evidence="13">Inositol hexakisphosphate and diphosphoinositol-pentakisphosphate kinase</fullName>
        <ecNumber evidence="13">2.7.4.24</ecNumber>
    </recommendedName>
</protein>
<evidence type="ECO:0000313" key="16">
    <source>
        <dbReference type="EMBL" id="PSC76411.1"/>
    </source>
</evidence>
<dbReference type="InterPro" id="IPR033379">
    <property type="entry name" value="Acid_Pase_AS"/>
</dbReference>
<dbReference type="InterPro" id="IPR000560">
    <property type="entry name" value="His_Pase_clade-2"/>
</dbReference>
<dbReference type="InterPro" id="IPR011761">
    <property type="entry name" value="ATP-grasp"/>
</dbReference>
<feature type="domain" description="ATP-grasp" evidence="15">
    <location>
        <begin position="189"/>
        <end position="409"/>
    </location>
</feature>
<evidence type="ECO:0000256" key="8">
    <source>
        <dbReference type="ARBA" id="ARBA00022840"/>
    </source>
</evidence>
<evidence type="ECO:0000256" key="9">
    <source>
        <dbReference type="ARBA" id="ARBA00022990"/>
    </source>
</evidence>
<comment type="catalytic activity">
    <reaction evidence="11">
        <text>1D-myo-inositol hexakisphosphate + ATP = 1-diphospho-1D-myo-inositol 2,3,4,5,6-pentakisphosphate + ADP</text>
        <dbReference type="Rhea" id="RHEA:37459"/>
        <dbReference type="ChEBI" id="CHEBI:30616"/>
        <dbReference type="ChEBI" id="CHEBI:58130"/>
        <dbReference type="ChEBI" id="CHEBI:74946"/>
        <dbReference type="ChEBI" id="CHEBI:456216"/>
        <dbReference type="EC" id="2.7.4.24"/>
    </reaction>
    <physiologicalReaction direction="left-to-right" evidence="11">
        <dbReference type="Rhea" id="RHEA:37460"/>
    </physiologicalReaction>
</comment>
<dbReference type="GO" id="GO:0005829">
    <property type="term" value="C:cytosol"/>
    <property type="evidence" value="ECO:0007669"/>
    <property type="project" value="UniProtKB-SubCell"/>
</dbReference>
<feature type="compositionally biased region" description="Gly residues" evidence="14">
    <location>
        <begin position="1"/>
        <end position="20"/>
    </location>
</feature>
<evidence type="ECO:0000256" key="4">
    <source>
        <dbReference type="ARBA" id="ARBA00022553"/>
    </source>
</evidence>
<feature type="region of interest" description="Disordered" evidence="14">
    <location>
        <begin position="1034"/>
        <end position="1083"/>
    </location>
</feature>
<feature type="region of interest" description="Disordered" evidence="14">
    <location>
        <begin position="1"/>
        <end position="44"/>
    </location>
</feature>
<dbReference type="STRING" id="554055.A0A2P6VQR1"/>
<dbReference type="GO" id="GO:0046872">
    <property type="term" value="F:metal ion binding"/>
    <property type="evidence" value="ECO:0007669"/>
    <property type="project" value="InterPro"/>
</dbReference>
<evidence type="ECO:0000256" key="6">
    <source>
        <dbReference type="ARBA" id="ARBA00022741"/>
    </source>
</evidence>